<evidence type="ECO:0000313" key="2">
    <source>
        <dbReference type="EMBL" id="MCI60178.1"/>
    </source>
</evidence>
<dbReference type="PANTHER" id="PTHR45950">
    <property type="entry name" value="HOMEOBOX-LEUCINE ZIPPER PROTEIN ATHB-14"/>
    <property type="match status" value="1"/>
</dbReference>
<reference evidence="2 3" key="1">
    <citation type="journal article" date="2018" name="Front. Plant Sci.">
        <title>Red Clover (Trifolium pratense) and Zigzag Clover (T. medium) - A Picture of Genomic Similarities and Differences.</title>
        <authorList>
            <person name="Dluhosova J."/>
            <person name="Istvanek J."/>
            <person name="Nedelnik J."/>
            <person name="Repkova J."/>
        </authorList>
    </citation>
    <scope>NUCLEOTIDE SEQUENCE [LARGE SCALE GENOMIC DNA]</scope>
    <source>
        <strain evidence="3">cv. 10/8</strain>
        <tissue evidence="2">Leaf</tissue>
    </source>
</reference>
<evidence type="ECO:0000256" key="1">
    <source>
        <dbReference type="SAM" id="MobiDB-lite"/>
    </source>
</evidence>
<dbReference type="EMBL" id="LXQA010576867">
    <property type="protein sequence ID" value="MCI60178.1"/>
    <property type="molecule type" value="Genomic_DNA"/>
</dbReference>
<keyword evidence="2" id="KW-0371">Homeobox</keyword>
<dbReference type="InterPro" id="IPR044830">
    <property type="entry name" value="HD-Zip_III"/>
</dbReference>
<keyword evidence="3" id="KW-1185">Reference proteome</keyword>
<name>A0A392TGN5_9FABA</name>
<evidence type="ECO:0000313" key="3">
    <source>
        <dbReference type="Proteomes" id="UP000265520"/>
    </source>
</evidence>
<accession>A0A392TGN5</accession>
<feature type="region of interest" description="Disordered" evidence="1">
    <location>
        <begin position="1"/>
        <end position="23"/>
    </location>
</feature>
<comment type="caution">
    <text evidence="2">The sequence shown here is derived from an EMBL/GenBank/DDBJ whole genome shotgun (WGS) entry which is preliminary data.</text>
</comment>
<sequence>MVIAPSRPGTQLGPKSHPGSPEAHALARWISRSYRVHTGADLFRVESTTSD</sequence>
<proteinExistence type="predicted"/>
<dbReference type="PANTHER" id="PTHR45950:SF7">
    <property type="entry name" value="HOMEOBOX-LEUCINE ZIPPER PROTEIN ATHB-14"/>
    <property type="match status" value="1"/>
</dbReference>
<protein>
    <submittedName>
        <fullName evidence="2">Homeobox-leucine zipper protein ATHB-14-like</fullName>
    </submittedName>
</protein>
<dbReference type="Proteomes" id="UP000265520">
    <property type="component" value="Unassembled WGS sequence"/>
</dbReference>
<dbReference type="AlphaFoldDB" id="A0A392TGN5"/>
<organism evidence="2 3">
    <name type="scientific">Trifolium medium</name>
    <dbReference type="NCBI Taxonomy" id="97028"/>
    <lineage>
        <taxon>Eukaryota</taxon>
        <taxon>Viridiplantae</taxon>
        <taxon>Streptophyta</taxon>
        <taxon>Embryophyta</taxon>
        <taxon>Tracheophyta</taxon>
        <taxon>Spermatophyta</taxon>
        <taxon>Magnoliopsida</taxon>
        <taxon>eudicotyledons</taxon>
        <taxon>Gunneridae</taxon>
        <taxon>Pentapetalae</taxon>
        <taxon>rosids</taxon>
        <taxon>fabids</taxon>
        <taxon>Fabales</taxon>
        <taxon>Fabaceae</taxon>
        <taxon>Papilionoideae</taxon>
        <taxon>50 kb inversion clade</taxon>
        <taxon>NPAAA clade</taxon>
        <taxon>Hologalegina</taxon>
        <taxon>IRL clade</taxon>
        <taxon>Trifolieae</taxon>
        <taxon>Trifolium</taxon>
    </lineage>
</organism>
<dbReference type="GO" id="GO:0003677">
    <property type="term" value="F:DNA binding"/>
    <property type="evidence" value="ECO:0007669"/>
    <property type="project" value="UniProtKB-KW"/>
</dbReference>
<dbReference type="GO" id="GO:0003700">
    <property type="term" value="F:DNA-binding transcription factor activity"/>
    <property type="evidence" value="ECO:0007669"/>
    <property type="project" value="InterPro"/>
</dbReference>
<feature type="non-terminal residue" evidence="2">
    <location>
        <position position="51"/>
    </location>
</feature>
<keyword evidence="2" id="KW-0238">DNA-binding</keyword>